<evidence type="ECO:0000313" key="8">
    <source>
        <dbReference type="Proteomes" id="UP001586593"/>
    </source>
</evidence>
<dbReference type="Proteomes" id="UP001586593">
    <property type="component" value="Unassembled WGS sequence"/>
</dbReference>
<evidence type="ECO:0000256" key="6">
    <source>
        <dbReference type="SAM" id="Phobius"/>
    </source>
</evidence>
<evidence type="ECO:0000256" key="5">
    <source>
        <dbReference type="ARBA" id="ARBA00023136"/>
    </source>
</evidence>
<feature type="transmembrane region" description="Helical" evidence="6">
    <location>
        <begin position="154"/>
        <end position="172"/>
    </location>
</feature>
<dbReference type="SUPFAM" id="SSF81321">
    <property type="entry name" value="Family A G protein-coupled receptor-like"/>
    <property type="match status" value="1"/>
</dbReference>
<feature type="transmembrane region" description="Helical" evidence="6">
    <location>
        <begin position="29"/>
        <end position="50"/>
    </location>
</feature>
<comment type="caution">
    <text evidence="7">The sequence shown here is derived from an EMBL/GenBank/DDBJ whole genome shotgun (WGS) entry which is preliminary data.</text>
</comment>
<dbReference type="PANTHER" id="PTHR28286">
    <property type="match status" value="1"/>
</dbReference>
<feature type="transmembrane region" description="Helical" evidence="6">
    <location>
        <begin position="222"/>
        <end position="243"/>
    </location>
</feature>
<sequence length="294" mass="32598">MPAIFERNHALDTNPPAGHQHLSENGSDWLWTVTAIYGFSFLSFFALSFFARAGEKIFHYLFTIALLVGTIGWYAMAADLAFVVVEPAEHVSRGDRQIFWAKYVNWVVEFPVIILALGIPSGVSWATLVYQTALSWVWVVSYLVGAFTRTNYKWGFFAFGTVAWLFLAFSTLRDGSIGARRFDIGRDFFTLAGWVNLLWLLYPIAWGVSDGGNRIGVTPSFIFFGILDVLLIPLTAFAFLAFARRWDYGRLNLAFTQYGRVNSQQGTFPEKQAVSGAAGGVTGTVPPAASEPVA</sequence>
<dbReference type="EMBL" id="JAZHXJ010000091">
    <property type="protein sequence ID" value="KAL1875340.1"/>
    <property type="molecule type" value="Genomic_DNA"/>
</dbReference>
<dbReference type="InterPro" id="IPR001425">
    <property type="entry name" value="Arc/bac/fun_rhodopsins"/>
</dbReference>
<reference evidence="7 8" key="1">
    <citation type="journal article" date="2024" name="Commun. Biol.">
        <title>Comparative genomic analysis of thermophilic fungi reveals convergent evolutionary adaptations and gene losses.</title>
        <authorList>
            <person name="Steindorff A.S."/>
            <person name="Aguilar-Pontes M.V."/>
            <person name="Robinson A.J."/>
            <person name="Andreopoulos B."/>
            <person name="LaButti K."/>
            <person name="Kuo A."/>
            <person name="Mondo S."/>
            <person name="Riley R."/>
            <person name="Otillar R."/>
            <person name="Haridas S."/>
            <person name="Lipzen A."/>
            <person name="Grimwood J."/>
            <person name="Schmutz J."/>
            <person name="Clum A."/>
            <person name="Reid I.D."/>
            <person name="Moisan M.C."/>
            <person name="Butler G."/>
            <person name="Nguyen T.T.M."/>
            <person name="Dewar K."/>
            <person name="Conant G."/>
            <person name="Drula E."/>
            <person name="Henrissat B."/>
            <person name="Hansel C."/>
            <person name="Singer S."/>
            <person name="Hutchinson M.I."/>
            <person name="de Vries R.P."/>
            <person name="Natvig D.O."/>
            <person name="Powell A.J."/>
            <person name="Tsang A."/>
            <person name="Grigoriev I.V."/>
        </authorList>
    </citation>
    <scope>NUCLEOTIDE SEQUENCE [LARGE SCALE GENOMIC DNA]</scope>
    <source>
        <strain evidence="7 8">ATCC 24622</strain>
    </source>
</reference>
<dbReference type="Gene3D" id="1.20.1070.10">
    <property type="entry name" value="Rhodopsin 7-helix transmembrane proteins"/>
    <property type="match status" value="1"/>
</dbReference>
<accession>A0ABR3XI66</accession>
<gene>
    <name evidence="7" type="ORF">VTK73DRAFT_10074</name>
</gene>
<evidence type="ECO:0000256" key="1">
    <source>
        <dbReference type="ARBA" id="ARBA00004141"/>
    </source>
</evidence>
<feature type="transmembrane region" description="Helical" evidence="6">
    <location>
        <begin position="103"/>
        <end position="121"/>
    </location>
</feature>
<feature type="transmembrane region" description="Helical" evidence="6">
    <location>
        <begin position="57"/>
        <end position="83"/>
    </location>
</feature>
<evidence type="ECO:0008006" key="9">
    <source>
        <dbReference type="Google" id="ProtNLM"/>
    </source>
</evidence>
<dbReference type="PANTHER" id="PTHR28286:SF1">
    <property type="entry name" value="30 KDA HEAT SHOCK PROTEIN-RELATED"/>
    <property type="match status" value="1"/>
</dbReference>
<organism evidence="7 8">
    <name type="scientific">Phialemonium thermophilum</name>
    <dbReference type="NCBI Taxonomy" id="223376"/>
    <lineage>
        <taxon>Eukaryota</taxon>
        <taxon>Fungi</taxon>
        <taxon>Dikarya</taxon>
        <taxon>Ascomycota</taxon>
        <taxon>Pezizomycotina</taxon>
        <taxon>Sordariomycetes</taxon>
        <taxon>Sordariomycetidae</taxon>
        <taxon>Cephalothecales</taxon>
        <taxon>Cephalothecaceae</taxon>
        <taxon>Phialemonium</taxon>
    </lineage>
</organism>
<keyword evidence="8" id="KW-1185">Reference proteome</keyword>
<name>A0ABR3XI66_9PEZI</name>
<dbReference type="Pfam" id="PF01036">
    <property type="entry name" value="Bac_rhodopsin"/>
    <property type="match status" value="1"/>
</dbReference>
<dbReference type="PRINTS" id="PR00251">
    <property type="entry name" value="BACTRLOPSIN"/>
</dbReference>
<keyword evidence="5 6" id="KW-0472">Membrane</keyword>
<dbReference type="SMART" id="SM01021">
    <property type="entry name" value="Bac_rhodopsin"/>
    <property type="match status" value="1"/>
</dbReference>
<dbReference type="InterPro" id="IPR043476">
    <property type="entry name" value="Yro2-like_7TM"/>
</dbReference>
<keyword evidence="4 6" id="KW-1133">Transmembrane helix</keyword>
<evidence type="ECO:0000256" key="4">
    <source>
        <dbReference type="ARBA" id="ARBA00022989"/>
    </source>
</evidence>
<evidence type="ECO:0000313" key="7">
    <source>
        <dbReference type="EMBL" id="KAL1875340.1"/>
    </source>
</evidence>
<dbReference type="CDD" id="cd15239">
    <property type="entry name" value="7tm_YRO2_fungal-like"/>
    <property type="match status" value="1"/>
</dbReference>
<comment type="similarity">
    <text evidence="2">Belongs to the archaeal/bacterial/fungal opsin family.</text>
</comment>
<evidence type="ECO:0000256" key="3">
    <source>
        <dbReference type="ARBA" id="ARBA00022692"/>
    </source>
</evidence>
<evidence type="ECO:0000256" key="2">
    <source>
        <dbReference type="ARBA" id="ARBA00008130"/>
    </source>
</evidence>
<comment type="subcellular location">
    <subcellularLocation>
        <location evidence="1">Membrane</location>
        <topology evidence="1">Multi-pass membrane protein</topology>
    </subcellularLocation>
</comment>
<proteinExistence type="inferred from homology"/>
<feature type="transmembrane region" description="Helical" evidence="6">
    <location>
        <begin position="128"/>
        <end position="148"/>
    </location>
</feature>
<keyword evidence="3 6" id="KW-0812">Transmembrane</keyword>
<feature type="transmembrane region" description="Helical" evidence="6">
    <location>
        <begin position="184"/>
        <end position="202"/>
    </location>
</feature>
<protein>
    <recommendedName>
        <fullName evidence="9">Bacteriorhodopsin</fullName>
    </recommendedName>
</protein>